<evidence type="ECO:0000313" key="4">
    <source>
        <dbReference type="Proteomes" id="UP001381693"/>
    </source>
</evidence>
<dbReference type="PANTHER" id="PTHR13341">
    <property type="entry name" value="MIR-INTERACTING SAPOSIN-LIKE PROTEIN"/>
    <property type="match status" value="1"/>
</dbReference>
<dbReference type="AlphaFoldDB" id="A0AAN8ZPM7"/>
<dbReference type="GO" id="GO:0005783">
    <property type="term" value="C:endoplasmic reticulum"/>
    <property type="evidence" value="ECO:0007669"/>
    <property type="project" value="TreeGrafter"/>
</dbReference>
<dbReference type="InterPro" id="IPR021852">
    <property type="entry name" value="DUF3456"/>
</dbReference>
<dbReference type="Gene3D" id="1.10.225.10">
    <property type="entry name" value="Saposin-like"/>
    <property type="match status" value="1"/>
</dbReference>
<dbReference type="InterPro" id="IPR042415">
    <property type="entry name" value="CNPY"/>
</dbReference>
<evidence type="ECO:0000313" key="3">
    <source>
        <dbReference type="EMBL" id="KAK7026757.1"/>
    </source>
</evidence>
<comment type="caution">
    <text evidence="3">The sequence shown here is derived from an EMBL/GenBank/DDBJ whole genome shotgun (WGS) entry which is preliminary data.</text>
</comment>
<sequence>MKADITEDVTTTVMDKQINVSEFITLRGTLSTFHAGCDINILVNMDTGLFQLLYMITLFTSALTTSPPKSKIVKCAVCNSLVGELHDAVSKVDPRKKINVGSYRIDADGGQKLSSVKYAGSEAHMMEVLESVCDNFKDYAQAQHKETGKIETIKLVVDGAMNPRFSEYEMIQDPDLNKGLNFHCDAIVEEYEDEIIAHFKTNSDREVELSQFEFCNDVTGICKDVKEEL</sequence>
<proteinExistence type="inferred from homology"/>
<reference evidence="3 4" key="1">
    <citation type="submission" date="2023-11" db="EMBL/GenBank/DDBJ databases">
        <title>Halocaridina rubra genome assembly.</title>
        <authorList>
            <person name="Smith C."/>
        </authorList>
    </citation>
    <scope>NUCLEOTIDE SEQUENCE [LARGE SCALE GENOMIC DNA]</scope>
    <source>
        <strain evidence="3">EP-1</strain>
        <tissue evidence="3">Whole</tissue>
    </source>
</reference>
<dbReference type="EMBL" id="JAXCGZ010022700">
    <property type="protein sequence ID" value="KAK7026757.1"/>
    <property type="molecule type" value="Genomic_DNA"/>
</dbReference>
<accession>A0AAN8ZPM7</accession>
<dbReference type="PANTHER" id="PTHR13341:SF2">
    <property type="entry name" value="PROTEIN SEELE"/>
    <property type="match status" value="1"/>
</dbReference>
<evidence type="ECO:0000256" key="1">
    <source>
        <dbReference type="ARBA" id="ARBA00007285"/>
    </source>
</evidence>
<organism evidence="3 4">
    <name type="scientific">Halocaridina rubra</name>
    <name type="common">Hawaiian red shrimp</name>
    <dbReference type="NCBI Taxonomy" id="373956"/>
    <lineage>
        <taxon>Eukaryota</taxon>
        <taxon>Metazoa</taxon>
        <taxon>Ecdysozoa</taxon>
        <taxon>Arthropoda</taxon>
        <taxon>Crustacea</taxon>
        <taxon>Multicrustacea</taxon>
        <taxon>Malacostraca</taxon>
        <taxon>Eumalacostraca</taxon>
        <taxon>Eucarida</taxon>
        <taxon>Decapoda</taxon>
        <taxon>Pleocyemata</taxon>
        <taxon>Caridea</taxon>
        <taxon>Atyoidea</taxon>
        <taxon>Atyidae</taxon>
        <taxon>Halocaridina</taxon>
    </lineage>
</organism>
<protein>
    <submittedName>
        <fullName evidence="3">Protein canopy 2</fullName>
    </submittedName>
</protein>
<dbReference type="Proteomes" id="UP001381693">
    <property type="component" value="Unassembled WGS sequence"/>
</dbReference>
<feature type="domain" description="DUF3456" evidence="2">
    <location>
        <begin position="74"/>
        <end position="222"/>
    </location>
</feature>
<comment type="similarity">
    <text evidence="1">Belongs to the canopy family.</text>
</comment>
<name>A0AAN8ZPM7_HALRR</name>
<gene>
    <name evidence="3" type="primary">CNPY2</name>
    <name evidence="3" type="ORF">SK128_022438</name>
</gene>
<keyword evidence="4" id="KW-1185">Reference proteome</keyword>
<evidence type="ECO:0000259" key="2">
    <source>
        <dbReference type="Pfam" id="PF11938"/>
    </source>
</evidence>
<dbReference type="Pfam" id="PF11938">
    <property type="entry name" value="DUF3456"/>
    <property type="match status" value="1"/>
</dbReference>